<keyword evidence="5 6" id="KW-0539">Nucleus</keyword>
<protein>
    <recommendedName>
        <fullName evidence="8">Fork-head domain-containing protein</fullName>
    </recommendedName>
</protein>
<feature type="compositionally biased region" description="Polar residues" evidence="7">
    <location>
        <begin position="136"/>
        <end position="148"/>
    </location>
</feature>
<name>A0A8D1LMW7_PIG</name>
<evidence type="ECO:0000259" key="8">
    <source>
        <dbReference type="PROSITE" id="PS50039"/>
    </source>
</evidence>
<dbReference type="GO" id="GO:0005634">
    <property type="term" value="C:nucleus"/>
    <property type="evidence" value="ECO:0007669"/>
    <property type="project" value="UniProtKB-SubCell"/>
</dbReference>
<evidence type="ECO:0000256" key="7">
    <source>
        <dbReference type="SAM" id="MobiDB-lite"/>
    </source>
</evidence>
<evidence type="ECO:0000256" key="1">
    <source>
        <dbReference type="ARBA" id="ARBA00004123"/>
    </source>
</evidence>
<feature type="DNA-binding region" description="Fork-head" evidence="6">
    <location>
        <begin position="63"/>
        <end position="142"/>
    </location>
</feature>
<comment type="subcellular location">
    <subcellularLocation>
        <location evidence="1 6">Nucleus</location>
    </subcellularLocation>
</comment>
<dbReference type="PROSITE" id="PS00658">
    <property type="entry name" value="FORK_HEAD_2"/>
    <property type="match status" value="1"/>
</dbReference>
<evidence type="ECO:0000313" key="11">
    <source>
        <dbReference type="Proteomes" id="UP000694571"/>
    </source>
</evidence>
<dbReference type="GO" id="GO:0003700">
    <property type="term" value="F:DNA-binding transcription factor activity"/>
    <property type="evidence" value="ECO:0007669"/>
    <property type="project" value="InterPro"/>
</dbReference>
<dbReference type="Proteomes" id="UP000694571">
    <property type="component" value="Unplaced"/>
</dbReference>
<dbReference type="InterPro" id="IPR045912">
    <property type="entry name" value="FOXJ2/3-like"/>
</dbReference>
<dbReference type="PANTHER" id="PTHR46078:SF3">
    <property type="entry name" value="FORKHEAD BOX PROTEIN J3"/>
    <property type="match status" value="1"/>
</dbReference>
<dbReference type="InterPro" id="IPR001766">
    <property type="entry name" value="Fork_head_dom"/>
</dbReference>
<sequence>MTSELESSLTSMDWLPQLTMRAAIQKSDATQNAHGTGISKKSALLDPNTTLDQEEVQQHKDGKPPYSYASLITFAINSSPKKKMTLSEIYQWICDNFPYYREAGSGWKNSIRHNLSLNKCFLKVPRSKDDPGKVTLYNTDQDGSDSPRSSLNNSLSDQSLASVNLNSVGSVHSYTPVTNHPEPVSQSLTPQQQPQYNLPERDKQLLFSEYNFEDLSASFRSLYKSVFEQSLSQQGLMNIPSESSQQSHTSCSYQHSPSSTVSSHPHGNQSSLSNSHGSGLNTTGSNSVAQVSLSHPQMHTQPSPHPPHRPHGLPQHPQRPQHPAAHPQQHGQLQSPHPQHPSPHQHMQHHPNHQHQTLAHQAPPPPQQVSCNSGVSDDWYATLDMLKESCRIASSVNWSDVDLSQFQGLMESMRQADLKNWSLDQVQFADLCSSLNQFFTQTGLIHSQSNVQQNVCHGAMHPTKPSQHIGTGNLYMDSRQNLPPSVMPTPGYPHIPQALSTPGTTMAGHHGALNQQHVMPSQAFQMRRALPPDDIQDDFDWDSIV</sequence>
<organism evidence="10 11">
    <name type="scientific">Sus scrofa</name>
    <name type="common">Pig</name>
    <dbReference type="NCBI Taxonomy" id="9823"/>
    <lineage>
        <taxon>Eukaryota</taxon>
        <taxon>Metazoa</taxon>
        <taxon>Chordata</taxon>
        <taxon>Craniata</taxon>
        <taxon>Vertebrata</taxon>
        <taxon>Euteleostomi</taxon>
        <taxon>Mammalia</taxon>
        <taxon>Eutheria</taxon>
        <taxon>Laurasiatheria</taxon>
        <taxon>Artiodactyla</taxon>
        <taxon>Suina</taxon>
        <taxon>Suidae</taxon>
        <taxon>Sus</taxon>
    </lineage>
</organism>
<dbReference type="PROSITE" id="PS00657">
    <property type="entry name" value="FORK_HEAD_1"/>
    <property type="match status" value="1"/>
</dbReference>
<evidence type="ECO:0000256" key="6">
    <source>
        <dbReference type="PROSITE-ProRule" id="PRU00089"/>
    </source>
</evidence>
<dbReference type="Ensembl" id="ENSSSCT00050026154.1">
    <property type="protein sequence ID" value="ENSSSCP00050010817.1"/>
    <property type="gene ID" value="ENSSSCG00050019356.1"/>
</dbReference>
<feature type="region of interest" description="Disordered" evidence="7">
    <location>
        <begin position="171"/>
        <end position="195"/>
    </location>
</feature>
<dbReference type="AlphaFoldDB" id="A0A8D1LMW7"/>
<feature type="compositionally biased region" description="Polar residues" evidence="7">
    <location>
        <begin position="282"/>
        <end position="302"/>
    </location>
</feature>
<evidence type="ECO:0000256" key="5">
    <source>
        <dbReference type="ARBA" id="ARBA00023242"/>
    </source>
</evidence>
<dbReference type="SMART" id="SM00339">
    <property type="entry name" value="FH"/>
    <property type="match status" value="1"/>
</dbReference>
<evidence type="ECO:0000313" key="10">
    <source>
        <dbReference type="Ensembl" id="ENSSSCP00050010817.1"/>
    </source>
</evidence>
<dbReference type="SUPFAM" id="SSF46785">
    <property type="entry name" value="Winged helix' DNA-binding domain"/>
    <property type="match status" value="1"/>
</dbReference>
<keyword evidence="3 6" id="KW-0238">DNA-binding</keyword>
<evidence type="ECO:0000256" key="3">
    <source>
        <dbReference type="ARBA" id="ARBA00023125"/>
    </source>
</evidence>
<dbReference type="InterPro" id="IPR030456">
    <property type="entry name" value="TF_fork_head_CS_2"/>
</dbReference>
<dbReference type="InterPro" id="IPR036388">
    <property type="entry name" value="WH-like_DNA-bd_sf"/>
</dbReference>
<dbReference type="Pfam" id="PF00250">
    <property type="entry name" value="Forkhead"/>
    <property type="match status" value="1"/>
</dbReference>
<dbReference type="Proteomes" id="UP000694722">
    <property type="component" value="Unplaced"/>
</dbReference>
<dbReference type="Ensembl" id="ENSSSCT00040008747.1">
    <property type="protein sequence ID" value="ENSSSCP00040003432.1"/>
    <property type="gene ID" value="ENSSSCG00040006511.1"/>
</dbReference>
<gene>
    <name evidence="9" type="primary">FOXJ3</name>
</gene>
<feature type="domain" description="Fork-head" evidence="8">
    <location>
        <begin position="63"/>
        <end position="142"/>
    </location>
</feature>
<dbReference type="CDD" id="cd20052">
    <property type="entry name" value="FH_FOXJ3"/>
    <property type="match status" value="1"/>
</dbReference>
<dbReference type="PANTHER" id="PTHR46078">
    <property type="entry name" value="FORKHEAD BOX PROTEIN J2 FAMILY MEMBER"/>
    <property type="match status" value="1"/>
</dbReference>
<feature type="region of interest" description="Disordered" evidence="7">
    <location>
        <begin position="131"/>
        <end position="156"/>
    </location>
</feature>
<dbReference type="PROSITE" id="PS50039">
    <property type="entry name" value="FORK_HEAD_3"/>
    <property type="match status" value="1"/>
</dbReference>
<reference evidence="10" key="1">
    <citation type="submission" date="2025-05" db="UniProtKB">
        <authorList>
            <consortium name="Ensembl"/>
        </authorList>
    </citation>
    <scope>IDENTIFICATION</scope>
</reference>
<evidence type="ECO:0000313" key="9">
    <source>
        <dbReference type="Ensembl" id="ENSSSCP00040003432.1"/>
    </source>
</evidence>
<dbReference type="PRINTS" id="PR00053">
    <property type="entry name" value="FORKHEAD"/>
</dbReference>
<proteinExistence type="predicted"/>
<dbReference type="Gene3D" id="1.10.10.10">
    <property type="entry name" value="Winged helix-like DNA-binding domain superfamily/Winged helix DNA-binding domain"/>
    <property type="match status" value="1"/>
</dbReference>
<keyword evidence="4" id="KW-0804">Transcription</keyword>
<feature type="compositionally biased region" description="Low complexity" evidence="7">
    <location>
        <begin position="241"/>
        <end position="281"/>
    </location>
</feature>
<dbReference type="FunFam" id="1.10.10.10:FF:000088">
    <property type="entry name" value="Forkhead box protein J3"/>
    <property type="match status" value="1"/>
</dbReference>
<accession>A0A8D1LMW7</accession>
<keyword evidence="2" id="KW-0805">Transcription regulation</keyword>
<dbReference type="InterPro" id="IPR036390">
    <property type="entry name" value="WH_DNA-bd_sf"/>
</dbReference>
<dbReference type="InterPro" id="IPR018122">
    <property type="entry name" value="TF_fork_head_CS_1"/>
</dbReference>
<evidence type="ECO:0000256" key="4">
    <source>
        <dbReference type="ARBA" id="ARBA00023163"/>
    </source>
</evidence>
<feature type="compositionally biased region" description="Low complexity" evidence="7">
    <location>
        <begin position="312"/>
        <end position="345"/>
    </location>
</feature>
<feature type="region of interest" description="Disordered" evidence="7">
    <location>
        <begin position="239"/>
        <end position="373"/>
    </location>
</feature>
<evidence type="ECO:0000256" key="2">
    <source>
        <dbReference type="ARBA" id="ARBA00023015"/>
    </source>
</evidence>
<dbReference type="GO" id="GO:0043565">
    <property type="term" value="F:sequence-specific DNA binding"/>
    <property type="evidence" value="ECO:0007669"/>
    <property type="project" value="InterPro"/>
</dbReference>